<sequence>MATAIPDLSTLTSSAQIFSSNHTLPQIRTIHKALHAEVDDKAARLRTQVGASYRELLGTADAIVRMRDDMDAVQSTLGLMGARCGRAVVGGKVAGLARFVREREEDEEQQQQQDGPGQGGNGGMGAIARAKLLDACVLAVGRMLRPAGAENKAAGKGQQGIETERLRDRGDRLVVAAKVLVLGRLLVKSLEDDRLDVGVRAAVEALKKKRESLARKLLRGIERVLQTVGEASDREAVLKALCAYSLATSSGARDVVRHFLRVRGESMALAFEVEEHERERSPKDVVRSLGLYTRTLLDVQALVPGRLTDALVGLKKDRLLADESLRELEGLRLDIYEKWCGDEIQFFKPYIRHDDLDGKQARDMVSSWAAKGGEVLLQGLEKTLERSTELKAIVDTRTEILQIWIRDGGKAKGLDPSVMLDKLRETINARVVEVLSQKVNKLRLVGSEVAAALESWREGITDKHRDLWDLDGLDMDLSNGASQFTQDVIARLYGRNDIVSRAVTSYKSWYRVIDDVGGIVDQLRRQRWDNDVDEIEDEETLEQRQKLLSKDDPQNLHDYLNKSMEKAFSELDAKLSSLWDEQKDGSNDGQIAMYLLRILRDIRGKLPKLDSVKDFGIGMVPSLQEKIAVTVALSPLDEFATSALTSRIVVGRSLWEGDPELPTSPSPGLFRLLRDLTLSMGDAGMDLWSPTAVSILKQHLGKQVNELWREALAAIAEQEQGTAASADTPAQDGDDGSGKEKEISQEDPAPGLPSSVSPEQRNDLLVQWLFDILMLRCSFDTPGGSPADEVKRLEEDVYQQTGLESAERQRLTKASQDYWKRTSLLFGLLA</sequence>
<keyword evidence="6" id="KW-0333">Golgi apparatus</keyword>
<dbReference type="GO" id="GO:0006891">
    <property type="term" value="P:intra-Golgi vesicle-mediated transport"/>
    <property type="evidence" value="ECO:0007669"/>
    <property type="project" value="InterPro"/>
</dbReference>
<dbReference type="PANTHER" id="PTHR31658">
    <property type="entry name" value="CONSERVED OLIGOMERIC GOLGI COMPLEX SUBUNIT 1"/>
    <property type="match status" value="1"/>
</dbReference>
<evidence type="ECO:0000256" key="6">
    <source>
        <dbReference type="ARBA" id="ARBA00023034"/>
    </source>
</evidence>
<comment type="caution">
    <text evidence="9">The sequence shown here is derived from an EMBL/GenBank/DDBJ whole genome shotgun (WGS) entry which is preliminary data.</text>
</comment>
<gene>
    <name evidence="9" type="ORF">NKR23_g2228</name>
</gene>
<reference evidence="9" key="1">
    <citation type="submission" date="2022-07" db="EMBL/GenBank/DDBJ databases">
        <title>Fungi with potential for degradation of polypropylene.</title>
        <authorList>
            <person name="Gostincar C."/>
        </authorList>
    </citation>
    <scope>NUCLEOTIDE SEQUENCE</scope>
    <source>
        <strain evidence="9">EXF-13308</strain>
    </source>
</reference>
<dbReference type="EMBL" id="JANBVO010000004">
    <property type="protein sequence ID" value="KAJ9154847.1"/>
    <property type="molecule type" value="Genomic_DNA"/>
</dbReference>
<dbReference type="GO" id="GO:0017119">
    <property type="term" value="C:Golgi transport complex"/>
    <property type="evidence" value="ECO:0007669"/>
    <property type="project" value="InterPro"/>
</dbReference>
<accession>A0AA38RQL5</accession>
<dbReference type="Pfam" id="PF08700">
    <property type="entry name" value="VPS51_Exo84_N"/>
    <property type="match status" value="1"/>
</dbReference>
<feature type="region of interest" description="Disordered" evidence="8">
    <location>
        <begin position="718"/>
        <end position="758"/>
    </location>
</feature>
<dbReference type="AlphaFoldDB" id="A0AA38RQL5"/>
<keyword evidence="10" id="KW-1185">Reference proteome</keyword>
<evidence type="ECO:0000256" key="1">
    <source>
        <dbReference type="ARBA" id="ARBA00004395"/>
    </source>
</evidence>
<dbReference type="Proteomes" id="UP001174694">
    <property type="component" value="Unassembled WGS sequence"/>
</dbReference>
<evidence type="ECO:0000256" key="4">
    <source>
        <dbReference type="ARBA" id="ARBA00022448"/>
    </source>
</evidence>
<evidence type="ECO:0000256" key="2">
    <source>
        <dbReference type="ARBA" id="ARBA00006653"/>
    </source>
</evidence>
<protein>
    <recommendedName>
        <fullName evidence="3">Conserved oligomeric Golgi complex subunit 1</fullName>
    </recommendedName>
</protein>
<evidence type="ECO:0000313" key="10">
    <source>
        <dbReference type="Proteomes" id="UP001174694"/>
    </source>
</evidence>
<dbReference type="GO" id="GO:0000139">
    <property type="term" value="C:Golgi membrane"/>
    <property type="evidence" value="ECO:0007669"/>
    <property type="project" value="UniProtKB-SubCell"/>
</dbReference>
<evidence type="ECO:0000313" key="9">
    <source>
        <dbReference type="EMBL" id="KAJ9154847.1"/>
    </source>
</evidence>
<evidence type="ECO:0000256" key="5">
    <source>
        <dbReference type="ARBA" id="ARBA00022927"/>
    </source>
</evidence>
<comment type="subcellular location">
    <subcellularLocation>
        <location evidence="1">Golgi apparatus membrane</location>
        <topology evidence="1">Peripheral membrane protein</topology>
    </subcellularLocation>
</comment>
<dbReference type="GO" id="GO:0015031">
    <property type="term" value="P:protein transport"/>
    <property type="evidence" value="ECO:0007669"/>
    <property type="project" value="UniProtKB-KW"/>
</dbReference>
<feature type="region of interest" description="Disordered" evidence="8">
    <location>
        <begin position="102"/>
        <end position="123"/>
    </location>
</feature>
<evidence type="ECO:0000256" key="7">
    <source>
        <dbReference type="ARBA" id="ARBA00023136"/>
    </source>
</evidence>
<proteinExistence type="inferred from homology"/>
<organism evidence="9 10">
    <name type="scientific">Pleurostoma richardsiae</name>
    <dbReference type="NCBI Taxonomy" id="41990"/>
    <lineage>
        <taxon>Eukaryota</taxon>
        <taxon>Fungi</taxon>
        <taxon>Dikarya</taxon>
        <taxon>Ascomycota</taxon>
        <taxon>Pezizomycotina</taxon>
        <taxon>Sordariomycetes</taxon>
        <taxon>Sordariomycetidae</taxon>
        <taxon>Calosphaeriales</taxon>
        <taxon>Pleurostomataceae</taxon>
        <taxon>Pleurostoma</taxon>
    </lineage>
</organism>
<name>A0AA38RQL5_9PEZI</name>
<evidence type="ECO:0000256" key="8">
    <source>
        <dbReference type="SAM" id="MobiDB-lite"/>
    </source>
</evidence>
<keyword evidence="7" id="KW-0472">Membrane</keyword>
<dbReference type="PANTHER" id="PTHR31658:SF0">
    <property type="entry name" value="CONSERVED OLIGOMERIC GOLGI COMPLEX SUBUNIT 1"/>
    <property type="match status" value="1"/>
</dbReference>
<keyword evidence="5" id="KW-0653">Protein transport</keyword>
<evidence type="ECO:0000256" key="3">
    <source>
        <dbReference type="ARBA" id="ARBA00020978"/>
    </source>
</evidence>
<keyword evidence="4" id="KW-0813">Transport</keyword>
<dbReference type="InterPro" id="IPR033370">
    <property type="entry name" value="COG1"/>
</dbReference>
<comment type="similarity">
    <text evidence="2">Belongs to the COG1 family.</text>
</comment>